<dbReference type="EMBL" id="GGEC01021505">
    <property type="protein sequence ID" value="MBX01989.1"/>
    <property type="molecule type" value="Transcribed_RNA"/>
</dbReference>
<sequence length="91" mass="9384">MLFPPGRYATLGDLARVEAISLDASILLSSISPMPACAVASEIILAASLSPSALTTAALLSWSAFMTINLDLSASCWATCFCSTALENSTP</sequence>
<reference evidence="1" key="1">
    <citation type="submission" date="2018-02" db="EMBL/GenBank/DDBJ databases">
        <title>Rhizophora mucronata_Transcriptome.</title>
        <authorList>
            <person name="Meera S.P."/>
            <person name="Sreeshan A."/>
            <person name="Augustine A."/>
        </authorList>
    </citation>
    <scope>NUCLEOTIDE SEQUENCE</scope>
    <source>
        <tissue evidence="1">Leaf</tissue>
    </source>
</reference>
<accession>A0A2P2K8C6</accession>
<dbReference type="AlphaFoldDB" id="A0A2P2K8C6"/>
<evidence type="ECO:0000313" key="1">
    <source>
        <dbReference type="EMBL" id="MBX01989.1"/>
    </source>
</evidence>
<protein>
    <submittedName>
        <fullName evidence="1">Uncharacterized protein MANES_17G107000</fullName>
    </submittedName>
</protein>
<name>A0A2P2K8C6_RHIMU</name>
<organism evidence="1">
    <name type="scientific">Rhizophora mucronata</name>
    <name type="common">Asiatic mangrove</name>
    <dbReference type="NCBI Taxonomy" id="61149"/>
    <lineage>
        <taxon>Eukaryota</taxon>
        <taxon>Viridiplantae</taxon>
        <taxon>Streptophyta</taxon>
        <taxon>Embryophyta</taxon>
        <taxon>Tracheophyta</taxon>
        <taxon>Spermatophyta</taxon>
        <taxon>Magnoliopsida</taxon>
        <taxon>eudicotyledons</taxon>
        <taxon>Gunneridae</taxon>
        <taxon>Pentapetalae</taxon>
        <taxon>rosids</taxon>
        <taxon>fabids</taxon>
        <taxon>Malpighiales</taxon>
        <taxon>Rhizophoraceae</taxon>
        <taxon>Rhizophora</taxon>
    </lineage>
</organism>
<proteinExistence type="predicted"/>